<organism evidence="1">
    <name type="scientific">hydrothermal vent metagenome</name>
    <dbReference type="NCBI Taxonomy" id="652676"/>
    <lineage>
        <taxon>unclassified sequences</taxon>
        <taxon>metagenomes</taxon>
        <taxon>ecological metagenomes</taxon>
    </lineage>
</organism>
<dbReference type="AlphaFoldDB" id="A0A1W1EE73"/>
<proteinExistence type="predicted"/>
<dbReference type="SUPFAM" id="SSF81901">
    <property type="entry name" value="HCP-like"/>
    <property type="match status" value="1"/>
</dbReference>
<accession>A0A1W1EE73</accession>
<dbReference type="InterPro" id="IPR006597">
    <property type="entry name" value="Sel1-like"/>
</dbReference>
<gene>
    <name evidence="1" type="ORF">MNB_SV-5-696</name>
</gene>
<evidence type="ECO:0000313" key="1">
    <source>
        <dbReference type="EMBL" id="SFZ98332.1"/>
    </source>
</evidence>
<evidence type="ECO:0008006" key="2">
    <source>
        <dbReference type="Google" id="ProtNLM"/>
    </source>
</evidence>
<protein>
    <recommendedName>
        <fullName evidence="2">Beta-lactamase</fullName>
    </recommendedName>
</protein>
<dbReference type="EMBL" id="FPKX01000045">
    <property type="protein sequence ID" value="SFZ98332.1"/>
    <property type="molecule type" value="Genomic_DNA"/>
</dbReference>
<dbReference type="InterPro" id="IPR011990">
    <property type="entry name" value="TPR-like_helical_dom_sf"/>
</dbReference>
<sequence length="435" mass="50535">MNQTKKRLSIINLAISISDTETIQLQILKLSLLQTDKNIQEILLMLKNKNYAQAQGLISKYIETPNKEILQRTFQEEQKRKNREEESIIDEFDLFETNSRKDKKINTLNLDDMLAMENSSHESDMMQEPVQVLDLDDMMEFEKQNIQTQEHETANFDSLLSVSSDEILKDNINIDISHNSSNEFWEEDKEEVVMETQEIQKDTFFDEMPIAQQEATDETTEEVSNETIKKVHKKEKSINVHNDLTELKPTDKNKNEVEVVKYNSITYIDQKFKNMQTQYPIIEDSGKRFKSVESWLLKISNDGYTEGEIEEIIQYIDKIKLDNKEEAAKLLLISAATESKYAQFRLARALYAGEILEKNPAEAFTLINRLAVNDDYPEAICDLAQFYEHGIGIAKDKEKAELLYGEAMNAGIKRATDHYTRLKKQNKSFFSFLTK</sequence>
<dbReference type="SMART" id="SM00671">
    <property type="entry name" value="SEL1"/>
    <property type="match status" value="2"/>
</dbReference>
<name>A0A1W1EE73_9ZZZZ</name>
<dbReference type="Gene3D" id="1.25.40.10">
    <property type="entry name" value="Tetratricopeptide repeat domain"/>
    <property type="match status" value="1"/>
</dbReference>
<reference evidence="1" key="1">
    <citation type="submission" date="2016-10" db="EMBL/GenBank/DDBJ databases">
        <authorList>
            <person name="de Groot N.N."/>
        </authorList>
    </citation>
    <scope>NUCLEOTIDE SEQUENCE</scope>
</reference>